<dbReference type="Proteomes" id="UP000311382">
    <property type="component" value="Unassembled WGS sequence"/>
</dbReference>
<protein>
    <submittedName>
        <fullName evidence="9">Transmembrane amino acid transporter protein-domain-containing protein</fullName>
    </submittedName>
</protein>
<evidence type="ECO:0000256" key="6">
    <source>
        <dbReference type="SAM" id="MobiDB-lite"/>
    </source>
</evidence>
<feature type="transmembrane region" description="Helical" evidence="7">
    <location>
        <begin position="256"/>
        <end position="274"/>
    </location>
</feature>
<feature type="transmembrane region" description="Helical" evidence="7">
    <location>
        <begin position="171"/>
        <end position="192"/>
    </location>
</feature>
<feature type="compositionally biased region" description="Polar residues" evidence="6">
    <location>
        <begin position="1"/>
        <end position="16"/>
    </location>
</feature>
<dbReference type="Gene3D" id="1.20.1740.10">
    <property type="entry name" value="Amino acid/polyamine transporter I"/>
    <property type="match status" value="1"/>
</dbReference>
<evidence type="ECO:0000313" key="9">
    <source>
        <dbReference type="EMBL" id="TNY18580.1"/>
    </source>
</evidence>
<feature type="transmembrane region" description="Helical" evidence="7">
    <location>
        <begin position="286"/>
        <end position="308"/>
    </location>
</feature>
<feature type="transmembrane region" description="Helical" evidence="7">
    <location>
        <begin position="65"/>
        <end position="89"/>
    </location>
</feature>
<feature type="transmembrane region" description="Helical" evidence="7">
    <location>
        <begin position="144"/>
        <end position="165"/>
    </location>
</feature>
<comment type="caution">
    <text evidence="9">The sequence shown here is derived from an EMBL/GenBank/DDBJ whole genome shotgun (WGS) entry which is preliminary data.</text>
</comment>
<dbReference type="FunFam" id="1.20.1740.10:FF:000039">
    <property type="entry name" value="Neutral amino acid transporter (Eurofung)"/>
    <property type="match status" value="1"/>
</dbReference>
<evidence type="ECO:0000256" key="3">
    <source>
        <dbReference type="ARBA" id="ARBA00022692"/>
    </source>
</evidence>
<feature type="transmembrane region" description="Helical" evidence="7">
    <location>
        <begin position="328"/>
        <end position="347"/>
    </location>
</feature>
<evidence type="ECO:0000259" key="8">
    <source>
        <dbReference type="Pfam" id="PF01490"/>
    </source>
</evidence>
<sequence length="487" mass="52079">MGFSRASSVSDPSTSEKIGDGHLKRDDTVVKTGFEDRIDEENQGDEAVDGVFGAQGKDTVDYRSVGWVSTSVLLMKSQIGLGVLAIPSVFHTLGLAPGIICLIVIGALTTWTDYYIGVFKLKHPSVYSVADCGMIMFGPIGREIFGIGYWLLMTCIAGSALLGISTALNAMSLHATCTAVFVAVAAVVTLPFASLETMGGVKWIGWVGLASMIVSIMLVTIAVAAGGRPSLAPQTGPLDLDIVIWGKPSFADAMNAISNLVFSYAGTSAFLPIASEMRNQRDYPKAVILCQSFVTVFYLVVGIVVYVYAGQYVASPALGTAGVLIKRVAYGLALPGLFAAAIIYSHLPAKWIFVRVLRGSHHLTHRTATHWFAWLGCTVGCVLFSYVIASAIPVFGGLVGLVGALFGTLVTLQAEACMWLYDNWHRFRTPEKRTLAFWSLVALNVFIFWAGNFIMVGGTYGSILSIKNDYAANGGRPWTCTDNSGSV</sequence>
<evidence type="ECO:0000256" key="7">
    <source>
        <dbReference type="SAM" id="Phobius"/>
    </source>
</evidence>
<dbReference type="PANTHER" id="PTHR22950">
    <property type="entry name" value="AMINO ACID TRANSPORTER"/>
    <property type="match status" value="1"/>
</dbReference>
<dbReference type="Pfam" id="PF01490">
    <property type="entry name" value="Aa_trans"/>
    <property type="match status" value="1"/>
</dbReference>
<evidence type="ECO:0000256" key="2">
    <source>
        <dbReference type="ARBA" id="ARBA00008066"/>
    </source>
</evidence>
<feature type="transmembrane region" description="Helical" evidence="7">
    <location>
        <begin position="204"/>
        <end position="225"/>
    </location>
</feature>
<dbReference type="InterPro" id="IPR013057">
    <property type="entry name" value="AA_transpt_TM"/>
</dbReference>
<dbReference type="OrthoDB" id="40134at2759"/>
<gene>
    <name evidence="9" type="ORF">DMC30DRAFT_47908</name>
</gene>
<feature type="region of interest" description="Disordered" evidence="6">
    <location>
        <begin position="1"/>
        <end position="24"/>
    </location>
</feature>
<keyword evidence="10" id="KW-1185">Reference proteome</keyword>
<accession>A0A5C5FP44</accession>
<dbReference type="STRING" id="5288.A0A5C5FP44"/>
<feature type="transmembrane region" description="Helical" evidence="7">
    <location>
        <begin position="394"/>
        <end position="414"/>
    </location>
</feature>
<dbReference type="AlphaFoldDB" id="A0A5C5FP44"/>
<dbReference type="GO" id="GO:0016020">
    <property type="term" value="C:membrane"/>
    <property type="evidence" value="ECO:0007669"/>
    <property type="project" value="UniProtKB-SubCell"/>
</dbReference>
<feature type="transmembrane region" description="Helical" evidence="7">
    <location>
        <begin position="435"/>
        <end position="455"/>
    </location>
</feature>
<keyword evidence="5 7" id="KW-0472">Membrane</keyword>
<feature type="transmembrane region" description="Helical" evidence="7">
    <location>
        <begin position="368"/>
        <end position="388"/>
    </location>
</feature>
<evidence type="ECO:0000256" key="1">
    <source>
        <dbReference type="ARBA" id="ARBA00004141"/>
    </source>
</evidence>
<organism evidence="9 10">
    <name type="scientific">Rhodotorula diobovata</name>
    <dbReference type="NCBI Taxonomy" id="5288"/>
    <lineage>
        <taxon>Eukaryota</taxon>
        <taxon>Fungi</taxon>
        <taxon>Dikarya</taxon>
        <taxon>Basidiomycota</taxon>
        <taxon>Pucciniomycotina</taxon>
        <taxon>Microbotryomycetes</taxon>
        <taxon>Sporidiobolales</taxon>
        <taxon>Sporidiobolaceae</taxon>
        <taxon>Rhodotorula</taxon>
    </lineage>
</organism>
<evidence type="ECO:0000256" key="4">
    <source>
        <dbReference type="ARBA" id="ARBA00022989"/>
    </source>
</evidence>
<dbReference type="EMBL" id="SOZI01000131">
    <property type="protein sequence ID" value="TNY18580.1"/>
    <property type="molecule type" value="Genomic_DNA"/>
</dbReference>
<proteinExistence type="inferred from homology"/>
<comment type="similarity">
    <text evidence="2">Belongs to the amino acid/polyamine transporter 2 family.</text>
</comment>
<keyword evidence="4 7" id="KW-1133">Transmembrane helix</keyword>
<dbReference type="GO" id="GO:0015179">
    <property type="term" value="F:L-amino acid transmembrane transporter activity"/>
    <property type="evidence" value="ECO:0007669"/>
    <property type="project" value="TreeGrafter"/>
</dbReference>
<evidence type="ECO:0000313" key="10">
    <source>
        <dbReference type="Proteomes" id="UP000311382"/>
    </source>
</evidence>
<evidence type="ECO:0000256" key="5">
    <source>
        <dbReference type="ARBA" id="ARBA00023136"/>
    </source>
</evidence>
<reference evidence="9 10" key="1">
    <citation type="submission" date="2019-03" db="EMBL/GenBank/DDBJ databases">
        <title>Rhodosporidium diobovatum UCD-FST 08-225 genome sequencing, assembly, and annotation.</title>
        <authorList>
            <person name="Fakankun I.U."/>
            <person name="Fristensky B."/>
            <person name="Levin D.B."/>
        </authorList>
    </citation>
    <scope>NUCLEOTIDE SEQUENCE [LARGE SCALE GENOMIC DNA]</scope>
    <source>
        <strain evidence="9 10">UCD-FST 08-225</strain>
    </source>
</reference>
<keyword evidence="3 7" id="KW-0812">Transmembrane</keyword>
<feature type="transmembrane region" description="Helical" evidence="7">
    <location>
        <begin position="95"/>
        <end position="116"/>
    </location>
</feature>
<name>A0A5C5FP44_9BASI</name>
<feature type="domain" description="Amino acid transporter transmembrane" evidence="8">
    <location>
        <begin position="65"/>
        <end position="463"/>
    </location>
</feature>
<dbReference type="PANTHER" id="PTHR22950:SF683">
    <property type="entry name" value="AMINO ACID TRANSPORTER (EUROFUNG)"/>
    <property type="match status" value="1"/>
</dbReference>
<comment type="subcellular location">
    <subcellularLocation>
        <location evidence="1">Membrane</location>
        <topology evidence="1">Multi-pass membrane protein</topology>
    </subcellularLocation>
</comment>